<accession>A0A382E283</accession>
<evidence type="ECO:0000313" key="1">
    <source>
        <dbReference type="EMBL" id="SVB44758.1"/>
    </source>
</evidence>
<proteinExistence type="predicted"/>
<dbReference type="InterPro" id="IPR011110">
    <property type="entry name" value="Reg_prop"/>
</dbReference>
<dbReference type="InterPro" id="IPR015943">
    <property type="entry name" value="WD40/YVTN_repeat-like_dom_sf"/>
</dbReference>
<feature type="non-terminal residue" evidence="1">
    <location>
        <position position="576"/>
    </location>
</feature>
<protein>
    <recommendedName>
        <fullName evidence="2">Two component regulator three Y domain-containing protein</fullName>
    </recommendedName>
</protein>
<name>A0A382E283_9ZZZZ</name>
<sequence length="576" mass="65463">NFQKISIVSFLNIPNTNIRNVVTLGQLPDGRIVGIKDRYFTIMDKEGNHLKNIPVFGEPVYTEEFYNQLKNISKKENTIVKIDSPGNAQNITQEFSLDTEDSIFVILMGEYAVPRNGKYDYGWIEDLKGNKVWSPWDKDSSSAAYAGGNLNNRITVQKISLTPGDYKLRFKSDAVYSAALWVMAPPDYPEHWGIGVYKAGGVNKLAIQKIQNDKDLKSSVRDFDVNTDGTIWISNNDGMALFDVDRGVIDRYKTKYEFGLQNMVQDPYAKNYLWCIGSNDGPSGLCRFNKATGMFKYFDIDPDKSDNFSFNPQGLEFMNADEIWLRNNGQGILRFNHKTGSASRLTMDRKLSNALRGNRIRYLYKDKAGAMWVSTSTMGVSIYDPYYQKFGLLPYAEGRKNSFPNPNISHFGEHPNGTAIIGNGADLYTFDPIKKELSENNFKLRDNLNNYAFTVSGSVAHFSSWDTENKTRVITKYDLTADKVLNQWSYDKNNASTTVWGWGIEEVYFDSREILWVGYQNDNSIAMKIKGTDIFINRGTDVSVFSGKDLELAKFLKKLSTDTHGYIPKTFFEDSQ</sequence>
<dbReference type="AlphaFoldDB" id="A0A382E283"/>
<organism evidence="1">
    <name type="scientific">marine metagenome</name>
    <dbReference type="NCBI Taxonomy" id="408172"/>
    <lineage>
        <taxon>unclassified sequences</taxon>
        <taxon>metagenomes</taxon>
        <taxon>ecological metagenomes</taxon>
    </lineage>
</organism>
<dbReference type="EMBL" id="UINC01042307">
    <property type="protein sequence ID" value="SVB44758.1"/>
    <property type="molecule type" value="Genomic_DNA"/>
</dbReference>
<gene>
    <name evidence="1" type="ORF">METZ01_LOCUS197612</name>
</gene>
<feature type="non-terminal residue" evidence="1">
    <location>
        <position position="1"/>
    </location>
</feature>
<dbReference type="Pfam" id="PF07494">
    <property type="entry name" value="Reg_prop"/>
    <property type="match status" value="1"/>
</dbReference>
<dbReference type="SUPFAM" id="SSF63829">
    <property type="entry name" value="Calcium-dependent phosphotriesterase"/>
    <property type="match status" value="1"/>
</dbReference>
<evidence type="ECO:0008006" key="2">
    <source>
        <dbReference type="Google" id="ProtNLM"/>
    </source>
</evidence>
<reference evidence="1" key="1">
    <citation type="submission" date="2018-05" db="EMBL/GenBank/DDBJ databases">
        <authorList>
            <person name="Lanie J.A."/>
            <person name="Ng W.-L."/>
            <person name="Kazmierczak K.M."/>
            <person name="Andrzejewski T.M."/>
            <person name="Davidsen T.M."/>
            <person name="Wayne K.J."/>
            <person name="Tettelin H."/>
            <person name="Glass J.I."/>
            <person name="Rusch D."/>
            <person name="Podicherti R."/>
            <person name="Tsui H.-C.T."/>
            <person name="Winkler M.E."/>
        </authorList>
    </citation>
    <scope>NUCLEOTIDE SEQUENCE</scope>
</reference>
<dbReference type="Gene3D" id="2.130.10.10">
    <property type="entry name" value="YVTN repeat-like/Quinoprotein amine dehydrogenase"/>
    <property type="match status" value="1"/>
</dbReference>